<proteinExistence type="predicted"/>
<evidence type="ECO:0000313" key="2">
    <source>
        <dbReference type="Proteomes" id="UP000033047"/>
    </source>
</evidence>
<comment type="caution">
    <text evidence="1">The sequence shown here is derived from an EMBL/GenBank/DDBJ whole genome shotgun (WGS) entry which is preliminary data.</text>
</comment>
<sequence length="31" mass="3757">MLAFPAFSFYLGKPYFYNLEFPEYIPFPFTV</sequence>
<gene>
    <name evidence="1" type="ORF">HMPREF1535_03870</name>
</gene>
<dbReference type="Proteomes" id="UP000033047">
    <property type="component" value="Unassembled WGS sequence"/>
</dbReference>
<reference evidence="1 2" key="1">
    <citation type="submission" date="2013-04" db="EMBL/GenBank/DDBJ databases">
        <title>The Genome Sequence of Parabacteroides goldsteinii DSM 19448.</title>
        <authorList>
            <consortium name="The Broad Institute Genomics Platform"/>
            <person name="Earl A."/>
            <person name="Ward D."/>
            <person name="Feldgarden M."/>
            <person name="Gevers D."/>
            <person name="Martens E."/>
            <person name="Sakamoto M."/>
            <person name="Benno Y."/>
            <person name="Song Y."/>
            <person name="Liu C."/>
            <person name="Lee J."/>
            <person name="Bolanos M."/>
            <person name="Vaisanen M.L."/>
            <person name="Finegold S.M."/>
            <person name="Walker B."/>
            <person name="Young S."/>
            <person name="Zeng Q."/>
            <person name="Gargeya S."/>
            <person name="Fitzgerald M."/>
            <person name="Haas B."/>
            <person name="Abouelleil A."/>
            <person name="Allen A.W."/>
            <person name="Alvarado L."/>
            <person name="Arachchi H.M."/>
            <person name="Berlin A.M."/>
            <person name="Chapman S.B."/>
            <person name="Gainer-Dewar J."/>
            <person name="Goldberg J."/>
            <person name="Griggs A."/>
            <person name="Gujja S."/>
            <person name="Hansen M."/>
            <person name="Howarth C."/>
            <person name="Imamovic A."/>
            <person name="Ireland A."/>
            <person name="Larimer J."/>
            <person name="McCowan C."/>
            <person name="Murphy C."/>
            <person name="Pearson M."/>
            <person name="Poon T.W."/>
            <person name="Priest M."/>
            <person name="Roberts A."/>
            <person name="Saif S."/>
            <person name="Shea T."/>
            <person name="Sisk P."/>
            <person name="Sykes S."/>
            <person name="Wortman J."/>
            <person name="Nusbaum C."/>
            <person name="Birren B."/>
        </authorList>
    </citation>
    <scope>NUCLEOTIDE SEQUENCE [LARGE SCALE GENOMIC DNA]</scope>
    <source>
        <strain evidence="1 2">DSM 19448</strain>
    </source>
</reference>
<protein>
    <submittedName>
        <fullName evidence="1">Uncharacterized protein</fullName>
    </submittedName>
</protein>
<dbReference type="HOGENOM" id="CLU_3397799_0_0_10"/>
<dbReference type="AlphaFoldDB" id="A0A0F5ITZ8"/>
<name>A0A0F5ITZ8_9BACT</name>
<dbReference type="EMBL" id="AQHV01000021">
    <property type="protein sequence ID" value="KKB48642.1"/>
    <property type="molecule type" value="Genomic_DNA"/>
</dbReference>
<organism evidence="1 2">
    <name type="scientific">Parabacteroides goldsteinii DSM 19448 = WAL 12034</name>
    <dbReference type="NCBI Taxonomy" id="927665"/>
    <lineage>
        <taxon>Bacteria</taxon>
        <taxon>Pseudomonadati</taxon>
        <taxon>Bacteroidota</taxon>
        <taxon>Bacteroidia</taxon>
        <taxon>Bacteroidales</taxon>
        <taxon>Tannerellaceae</taxon>
        <taxon>Parabacteroides</taxon>
    </lineage>
</organism>
<evidence type="ECO:0000313" key="1">
    <source>
        <dbReference type="EMBL" id="KKB48642.1"/>
    </source>
</evidence>
<accession>A0A0F5ITZ8</accession>